<dbReference type="Proteomes" id="UP000569914">
    <property type="component" value="Unassembled WGS sequence"/>
</dbReference>
<evidence type="ECO:0000259" key="3">
    <source>
        <dbReference type="Pfam" id="PF20014"/>
    </source>
</evidence>
<dbReference type="InterPro" id="IPR045402">
    <property type="entry name" value="GAP1-N2"/>
</dbReference>
<gene>
    <name evidence="4" type="ORF">BKA15_003382</name>
</gene>
<dbReference type="Pfam" id="PF20013">
    <property type="entry name" value="GAP1-N2"/>
    <property type="match status" value="1"/>
</dbReference>
<dbReference type="RefSeq" id="WP_179752619.1">
    <property type="nucleotide sequence ID" value="NZ_JACCBU010000001.1"/>
</dbReference>
<protein>
    <submittedName>
        <fullName evidence="4">Uncharacterized protein</fullName>
    </submittedName>
</protein>
<evidence type="ECO:0000256" key="1">
    <source>
        <dbReference type="SAM" id="MobiDB-lite"/>
    </source>
</evidence>
<keyword evidence="5" id="KW-1185">Reference proteome</keyword>
<dbReference type="InterPro" id="IPR045401">
    <property type="entry name" value="GAP1-M"/>
</dbReference>
<evidence type="ECO:0000259" key="2">
    <source>
        <dbReference type="Pfam" id="PF20013"/>
    </source>
</evidence>
<feature type="domain" description="GTPase-associated protein 1 N-terminal" evidence="2">
    <location>
        <begin position="11"/>
        <end position="148"/>
    </location>
</feature>
<dbReference type="EMBL" id="JACCBU010000001">
    <property type="protein sequence ID" value="NYE72053.1"/>
    <property type="molecule type" value="Genomic_DNA"/>
</dbReference>
<dbReference type="AlphaFoldDB" id="A0A7Y9I8N6"/>
<accession>A0A7Y9I8N6</accession>
<evidence type="ECO:0000313" key="4">
    <source>
        <dbReference type="EMBL" id="NYE72053.1"/>
    </source>
</evidence>
<reference evidence="4 5" key="1">
    <citation type="submission" date="2020-07" db="EMBL/GenBank/DDBJ databases">
        <title>Sequencing the genomes of 1000 actinobacteria strains.</title>
        <authorList>
            <person name="Klenk H.-P."/>
        </authorList>
    </citation>
    <scope>NUCLEOTIDE SEQUENCE [LARGE SCALE GENOMIC DNA]</scope>
    <source>
        <strain evidence="4 5">DSM 22083</strain>
    </source>
</reference>
<organism evidence="4 5">
    <name type="scientific">Microlunatus parietis</name>
    <dbReference type="NCBI Taxonomy" id="682979"/>
    <lineage>
        <taxon>Bacteria</taxon>
        <taxon>Bacillati</taxon>
        <taxon>Actinomycetota</taxon>
        <taxon>Actinomycetes</taxon>
        <taxon>Propionibacteriales</taxon>
        <taxon>Propionibacteriaceae</taxon>
        <taxon>Microlunatus</taxon>
    </lineage>
</organism>
<evidence type="ECO:0000313" key="5">
    <source>
        <dbReference type="Proteomes" id="UP000569914"/>
    </source>
</evidence>
<name>A0A7Y9I8N6_9ACTN</name>
<sequence>MLDTLPRYGRLTYTSLHGVNAAGTRISAGGWQIVQEDGGLSRDEREQLRARVATQFDAGVEIPRFPTPEQIAELPRRLVYAPVDPGAAGGATAWWHAGPAGPDATGRPGNVFTHVVLDRTPGADEPAAVRPIQLWRSPDWLAPYGADQVSRARLGDRPRPEPGTMITADSVIRFLLDPTQFRFGVLAALLDATAAALAGGPRIVLITESTDRAALWTGAVSLLMAAHQAAGFSFSTLERISSVPNAFDQGVQLACVPVVDQDQIAAAAADPRSPLRAQAPVVIIDEAEPLAIGDLDGEPHRTAAGDRITVTEWSVLAQVIFGDEAGAAWALAELDRVAARLDGAELPAAAVAWPLAMAVGRAGDRFADAVREAAAVVTRTGPNGLPADEELHRTARELIGRGLGRTTADAWQIAGNPEALARVGAQTAQLIMEAYVRRAVAEPDWLARPGAVPLPDPAPRLSMITERELIAAVGDACAAIAGAELTEADRAVAVLHLIDLLARSGLDHLEPPEPLVDALERCCHLLGVDQPAAPLIERAGPVSERALRWVIRPVLAGQEWVVRGTIGRRLAAPVAEWLYPDEGAPPPLGRLAVGDDDPLRAELAYHRWTTDPDRHPAERPLVAWSALRALAPYESPPPELERAFEGGAWPAGDLLLIRRRWPAAVGVRQWAPTVKSAPPSDDLTRLIDDLRDPLLRGLDHDRQVGADLLVLRLLARDQYWLQNRRNPPDAEVQAVISGALWAWDLPGRLAEDASDALLCALVLDAVRELGLPGAKRLRSKINSGRGFELKLDSAVLIKNLFSAERKEPWLRAALLADRGFALGGVDRTAQQWLGSLTSSRKSLLNTLVQDWAGNQIGNRWDQARRVTAERTAQRYARMDVDRRALERQADARLRAIARGQSGSSDRPGFLRGRSNGS</sequence>
<comment type="caution">
    <text evidence="4">The sequence shown here is derived from an EMBL/GenBank/DDBJ whole genome shotgun (WGS) entry which is preliminary data.</text>
</comment>
<feature type="region of interest" description="Disordered" evidence="1">
    <location>
        <begin position="896"/>
        <end position="917"/>
    </location>
</feature>
<dbReference type="Pfam" id="PF20014">
    <property type="entry name" value="GAP1-M"/>
    <property type="match status" value="1"/>
</dbReference>
<feature type="domain" description="GTPase-associated protein 1 middle" evidence="3">
    <location>
        <begin position="183"/>
        <end position="265"/>
    </location>
</feature>
<proteinExistence type="predicted"/>